<dbReference type="PANTHER" id="PTHR47050:SF1">
    <property type="entry name" value="TETRATRICOPEPTIDE REPEAT PROTEIN 24-LIKE"/>
    <property type="match status" value="1"/>
</dbReference>
<evidence type="ECO:0000313" key="2">
    <source>
        <dbReference type="Proteomes" id="UP001295794"/>
    </source>
</evidence>
<dbReference type="InterPro" id="IPR024812">
    <property type="entry name" value="TPR_24"/>
</dbReference>
<evidence type="ECO:0000313" key="1">
    <source>
        <dbReference type="EMBL" id="CAK5279603.1"/>
    </source>
</evidence>
<dbReference type="PROSITE" id="PS51257">
    <property type="entry name" value="PROKAR_LIPOPROTEIN"/>
    <property type="match status" value="1"/>
</dbReference>
<organism evidence="1 2">
    <name type="scientific">Mycena citricolor</name>
    <dbReference type="NCBI Taxonomy" id="2018698"/>
    <lineage>
        <taxon>Eukaryota</taxon>
        <taxon>Fungi</taxon>
        <taxon>Dikarya</taxon>
        <taxon>Basidiomycota</taxon>
        <taxon>Agaricomycotina</taxon>
        <taxon>Agaricomycetes</taxon>
        <taxon>Agaricomycetidae</taxon>
        <taxon>Agaricales</taxon>
        <taxon>Marasmiineae</taxon>
        <taxon>Mycenaceae</taxon>
        <taxon>Mycena</taxon>
    </lineage>
</organism>
<dbReference type="InterPro" id="IPR011990">
    <property type="entry name" value="TPR-like_helical_dom_sf"/>
</dbReference>
<dbReference type="PANTHER" id="PTHR47050">
    <property type="entry name" value="TETRATRICOPEPTIDE REPEAT PROTEIN 24"/>
    <property type="match status" value="1"/>
</dbReference>
<dbReference type="Gene3D" id="1.25.40.10">
    <property type="entry name" value="Tetratricopeptide repeat domain"/>
    <property type="match status" value="3"/>
</dbReference>
<comment type="caution">
    <text evidence="1">The sequence shown here is derived from an EMBL/GenBank/DDBJ whole genome shotgun (WGS) entry which is preliminary data.</text>
</comment>
<accession>A0AAD2HRP7</accession>
<dbReference type="AlphaFoldDB" id="A0AAD2HRP7"/>
<dbReference type="Proteomes" id="UP001295794">
    <property type="component" value="Unassembled WGS sequence"/>
</dbReference>
<dbReference type="EMBL" id="CAVNYO010000436">
    <property type="protein sequence ID" value="CAK5279603.1"/>
    <property type="molecule type" value="Genomic_DNA"/>
</dbReference>
<name>A0AAD2HRP7_9AGAR</name>
<sequence>MRVHYPPSEMHLLPVYTYYMALAGLACDLGGPHGQDIVKKIVPEITSGNILVDLALRDTQPALIRAAIDAAINLAKFLRIYDPILQADVLFNLSWVKLVVAGDSPEAEQLCNDALAIYETQENLDGRAQSTWLLGQILKTSKRQKECKLKFEEALALATEAQNQNCRAKCLSCLSEAQFHAGDAATAEALSLEVRPHQTSAALVSHRFPGFGLFRQEEHLTNIGMTLYFLGRIADFRDDASAEERYEEAEAVLQQAGASSHAALALIGKGDILVARCQYREAQQIYTKAVQAFRTNSSLQTTYGAFAQLSLGTAEAYLYNYTEAKRWLDAAWKTFEKTPVAPRSDASGYSIWFDRPESGQIPVTDRPPGDVAMFQNSVMEAATMYQRALTSAESLGLSVEESQCRVKLGAVHVMQGQVRVGLQHLLVAAAKQRKAQNIKGITETMVRLGEAFEADGDHPAALMIFRATYPAVSKTGALRSTADCLLGLGRLCSDRVYVDKAAQLYQQTDDPKGRERCRTLVQRL</sequence>
<gene>
    <name evidence="1" type="ORF">MYCIT1_LOCUS29713</name>
</gene>
<keyword evidence="2" id="KW-1185">Reference proteome</keyword>
<protein>
    <submittedName>
        <fullName evidence="1">Uncharacterized protein</fullName>
    </submittedName>
</protein>
<proteinExistence type="predicted"/>
<dbReference type="SUPFAM" id="SSF48452">
    <property type="entry name" value="TPR-like"/>
    <property type="match status" value="2"/>
</dbReference>
<reference evidence="1" key="1">
    <citation type="submission" date="2023-11" db="EMBL/GenBank/DDBJ databases">
        <authorList>
            <person name="De Vega J J."/>
            <person name="De Vega J J."/>
        </authorList>
    </citation>
    <scope>NUCLEOTIDE SEQUENCE</scope>
</reference>